<proteinExistence type="predicted"/>
<keyword evidence="5" id="KW-1185">Reference proteome</keyword>
<accession>A0A1B7XBR2</accession>
<reference evidence="4 5" key="1">
    <citation type="submission" date="2015-01" db="EMBL/GenBank/DDBJ databases">
        <title>Desulfovibrio sp. JC271 draft genome sequence.</title>
        <authorList>
            <person name="Shivani Y."/>
            <person name="Subhash Y."/>
            <person name="Sasikala C."/>
            <person name="Ramana C.V."/>
        </authorList>
    </citation>
    <scope>NUCLEOTIDE SEQUENCE [LARGE SCALE GENOMIC DNA]</scope>
    <source>
        <strain evidence="4 5">JC271</strain>
    </source>
</reference>
<evidence type="ECO:0000313" key="4">
    <source>
        <dbReference type="EMBL" id="OBQ50204.1"/>
    </source>
</evidence>
<dbReference type="Proteomes" id="UP000091979">
    <property type="component" value="Unassembled WGS sequence"/>
</dbReference>
<dbReference type="PATRIC" id="fig|1560234.3.peg.970"/>
<evidence type="ECO:0000256" key="2">
    <source>
        <dbReference type="ARBA" id="ARBA00022695"/>
    </source>
</evidence>
<evidence type="ECO:0000259" key="3">
    <source>
        <dbReference type="Pfam" id="PF01467"/>
    </source>
</evidence>
<dbReference type="NCBIfam" id="TIGR00125">
    <property type="entry name" value="cyt_tran_rel"/>
    <property type="match status" value="1"/>
</dbReference>
<dbReference type="GO" id="GO:0016779">
    <property type="term" value="F:nucleotidyltransferase activity"/>
    <property type="evidence" value="ECO:0007669"/>
    <property type="project" value="UniProtKB-KW"/>
</dbReference>
<name>A0A1B7XBR2_9BACT</name>
<dbReference type="Gene3D" id="3.40.50.620">
    <property type="entry name" value="HUPs"/>
    <property type="match status" value="1"/>
</dbReference>
<dbReference type="OrthoDB" id="9795543at2"/>
<dbReference type="EMBL" id="JXMS01000017">
    <property type="protein sequence ID" value="OBQ50204.1"/>
    <property type="molecule type" value="Genomic_DNA"/>
</dbReference>
<keyword evidence="2" id="KW-0548">Nucleotidyltransferase</keyword>
<dbReference type="InterPro" id="IPR004821">
    <property type="entry name" value="Cyt_trans-like"/>
</dbReference>
<dbReference type="AlphaFoldDB" id="A0A1B7XBR2"/>
<sequence>MTKNNGIPAHPAVFRADQWDDLLEALADKRDKCIVFTNGCYDILHPGHVDILARCKAEGDILILGLNSDDSVRSLGKGDDRPVNTFAVRAYVLAHLASVDYVVEFNESTPFELIDAVRPNVLIKGGDWGIDSIVGKDIVEGDGGKVLSLPLLQGFSTTSLIEKIRSGC</sequence>
<gene>
    <name evidence="4" type="ORF">SP90_10595</name>
</gene>
<dbReference type="PANTHER" id="PTHR43793">
    <property type="entry name" value="FAD SYNTHASE"/>
    <property type="match status" value="1"/>
</dbReference>
<comment type="caution">
    <text evidence="4">The sequence shown here is derived from an EMBL/GenBank/DDBJ whole genome shotgun (WGS) entry which is preliminary data.</text>
</comment>
<feature type="domain" description="Cytidyltransferase-like" evidence="3">
    <location>
        <begin position="36"/>
        <end position="131"/>
    </location>
</feature>
<organism evidence="4 5">
    <name type="scientific">Halodesulfovibrio spirochaetisodalis</name>
    <dbReference type="NCBI Taxonomy" id="1560234"/>
    <lineage>
        <taxon>Bacteria</taxon>
        <taxon>Pseudomonadati</taxon>
        <taxon>Thermodesulfobacteriota</taxon>
        <taxon>Desulfovibrionia</taxon>
        <taxon>Desulfovibrionales</taxon>
        <taxon>Desulfovibrionaceae</taxon>
        <taxon>Halodesulfovibrio</taxon>
    </lineage>
</organism>
<dbReference type="InterPro" id="IPR014729">
    <property type="entry name" value="Rossmann-like_a/b/a_fold"/>
</dbReference>
<keyword evidence="1 4" id="KW-0808">Transferase</keyword>
<protein>
    <submittedName>
        <fullName evidence="4">Cytidyltransferase</fullName>
    </submittedName>
</protein>
<dbReference type="RefSeq" id="WP_066855640.1">
    <property type="nucleotide sequence ID" value="NZ_JXMS01000017.1"/>
</dbReference>
<evidence type="ECO:0000313" key="5">
    <source>
        <dbReference type="Proteomes" id="UP000091979"/>
    </source>
</evidence>
<evidence type="ECO:0000256" key="1">
    <source>
        <dbReference type="ARBA" id="ARBA00022679"/>
    </source>
</evidence>
<dbReference type="STRING" id="1560234.SP90_10595"/>
<dbReference type="Pfam" id="PF01467">
    <property type="entry name" value="CTP_transf_like"/>
    <property type="match status" value="1"/>
</dbReference>
<dbReference type="SUPFAM" id="SSF52374">
    <property type="entry name" value="Nucleotidylyl transferase"/>
    <property type="match status" value="1"/>
</dbReference>
<dbReference type="InterPro" id="IPR050385">
    <property type="entry name" value="Archaeal_FAD_synthase"/>
</dbReference>
<dbReference type="PANTHER" id="PTHR43793:SF2">
    <property type="entry name" value="BIFUNCTIONAL PROTEIN HLDE"/>
    <property type="match status" value="1"/>
</dbReference>